<comment type="caution">
    <text evidence="1">The sequence shown here is derived from an EMBL/GenBank/DDBJ whole genome shotgun (WGS) entry which is preliminary data.</text>
</comment>
<gene>
    <name evidence="1" type="ORF">HMPREF0661_08295</name>
</gene>
<name>A0A096CM02_9BACT</name>
<dbReference type="EMBL" id="JRNS01000411">
    <property type="protein sequence ID" value="KGF46314.1"/>
    <property type="molecule type" value="Genomic_DNA"/>
</dbReference>
<sequence length="137" mass="15698">MIFIYNYFKVPDVPKDLEPLSEFIKKYNKVLVADLDTLAEFIDEVYKKFNSIPNVNEKYTLNLSDSSIAIDDNEIPFSMISIGFSNILGLWGFQTFESSTQCEQKQNLEIFPISDKGDECFCLPDYLKNIIKKGGAK</sequence>
<reference evidence="1 2" key="1">
    <citation type="submission" date="2014-07" db="EMBL/GenBank/DDBJ databases">
        <authorList>
            <person name="McCorrison J."/>
            <person name="Sanka R."/>
            <person name="Torralba M."/>
            <person name="Gillis M."/>
            <person name="Haft D.H."/>
            <person name="Methe B."/>
            <person name="Sutton G."/>
            <person name="Nelson K.E."/>
        </authorList>
    </citation>
    <scope>NUCLEOTIDE SEQUENCE [LARGE SCALE GENOMIC DNA]</scope>
    <source>
        <strain evidence="1 2">DNF00666</strain>
    </source>
</reference>
<proteinExistence type="predicted"/>
<organism evidence="1 2">
    <name type="scientific">Prevotella melaninogenica DNF00666</name>
    <dbReference type="NCBI Taxonomy" id="1401073"/>
    <lineage>
        <taxon>Bacteria</taxon>
        <taxon>Pseudomonadati</taxon>
        <taxon>Bacteroidota</taxon>
        <taxon>Bacteroidia</taxon>
        <taxon>Bacteroidales</taxon>
        <taxon>Prevotellaceae</taxon>
        <taxon>Prevotella</taxon>
    </lineage>
</organism>
<evidence type="ECO:0000313" key="1">
    <source>
        <dbReference type="EMBL" id="KGF46314.1"/>
    </source>
</evidence>
<dbReference type="RefSeq" id="WP_036865500.1">
    <property type="nucleotide sequence ID" value="NZ_JRNS01000411.1"/>
</dbReference>
<evidence type="ECO:0000313" key="2">
    <source>
        <dbReference type="Proteomes" id="UP000029578"/>
    </source>
</evidence>
<accession>A0A096CM02</accession>
<dbReference type="AlphaFoldDB" id="A0A096CM02"/>
<protein>
    <submittedName>
        <fullName evidence="1">Uncharacterized protein</fullName>
    </submittedName>
</protein>
<dbReference type="Proteomes" id="UP000029578">
    <property type="component" value="Unassembled WGS sequence"/>
</dbReference>